<dbReference type="GO" id="GO:0005549">
    <property type="term" value="F:odorant binding"/>
    <property type="evidence" value="ECO:0007669"/>
    <property type="project" value="InterPro"/>
</dbReference>
<proteinExistence type="predicted"/>
<dbReference type="Pfam" id="PF02949">
    <property type="entry name" value="7tm_6"/>
    <property type="match status" value="1"/>
</dbReference>
<evidence type="ECO:0000256" key="5">
    <source>
        <dbReference type="ARBA" id="ARBA00022725"/>
    </source>
</evidence>
<keyword evidence="2" id="KW-1003">Cell membrane</keyword>
<evidence type="ECO:0000256" key="7">
    <source>
        <dbReference type="ARBA" id="ARBA00023136"/>
    </source>
</evidence>
<name>A0AAW1CNN2_9HEMI</name>
<evidence type="ECO:0000256" key="9">
    <source>
        <dbReference type="ARBA" id="ARBA00023224"/>
    </source>
</evidence>
<gene>
    <name evidence="11" type="ORF">O3M35_002677</name>
</gene>
<evidence type="ECO:0000256" key="1">
    <source>
        <dbReference type="ARBA" id="ARBA00004651"/>
    </source>
</evidence>
<dbReference type="EMBL" id="JAPXFL010000011">
    <property type="protein sequence ID" value="KAK9499670.1"/>
    <property type="molecule type" value="Genomic_DNA"/>
</dbReference>
<keyword evidence="4 10" id="KW-0812">Transmembrane</keyword>
<evidence type="ECO:0000256" key="6">
    <source>
        <dbReference type="ARBA" id="ARBA00022989"/>
    </source>
</evidence>
<evidence type="ECO:0000313" key="11">
    <source>
        <dbReference type="EMBL" id="KAK9499670.1"/>
    </source>
</evidence>
<dbReference type="AlphaFoldDB" id="A0AAW1CNN2"/>
<evidence type="ECO:0000256" key="2">
    <source>
        <dbReference type="ARBA" id="ARBA00022475"/>
    </source>
</evidence>
<accession>A0AAW1CNN2</accession>
<feature type="transmembrane region" description="Helical" evidence="10">
    <location>
        <begin position="194"/>
        <end position="213"/>
    </location>
</feature>
<dbReference type="InterPro" id="IPR004117">
    <property type="entry name" value="7tm6_olfct_rcpt"/>
</dbReference>
<keyword evidence="12" id="KW-1185">Reference proteome</keyword>
<comment type="subcellular location">
    <subcellularLocation>
        <location evidence="1">Cell membrane</location>
        <topology evidence="1">Multi-pass membrane protein</topology>
    </subcellularLocation>
</comment>
<keyword evidence="9" id="KW-0807">Transducer</keyword>
<evidence type="ECO:0000256" key="10">
    <source>
        <dbReference type="SAM" id="Phobius"/>
    </source>
</evidence>
<protein>
    <submittedName>
        <fullName evidence="11">Uncharacterized protein</fullName>
    </submittedName>
</protein>
<keyword evidence="6 10" id="KW-1133">Transmembrane helix</keyword>
<evidence type="ECO:0000256" key="3">
    <source>
        <dbReference type="ARBA" id="ARBA00022606"/>
    </source>
</evidence>
<comment type="caution">
    <text evidence="11">The sequence shown here is derived from an EMBL/GenBank/DDBJ whole genome shotgun (WGS) entry which is preliminary data.</text>
</comment>
<dbReference type="PANTHER" id="PTHR21137:SF35">
    <property type="entry name" value="ODORANT RECEPTOR 19A-RELATED"/>
    <property type="match status" value="1"/>
</dbReference>
<dbReference type="PANTHER" id="PTHR21137">
    <property type="entry name" value="ODORANT RECEPTOR"/>
    <property type="match status" value="1"/>
</dbReference>
<reference evidence="11 12" key="1">
    <citation type="submission" date="2022-12" db="EMBL/GenBank/DDBJ databases">
        <title>Chromosome-level genome assembly of true bugs.</title>
        <authorList>
            <person name="Ma L."/>
            <person name="Li H."/>
        </authorList>
    </citation>
    <scope>NUCLEOTIDE SEQUENCE [LARGE SCALE GENOMIC DNA]</scope>
    <source>
        <strain evidence="11">Lab_2022b</strain>
    </source>
</reference>
<evidence type="ECO:0000256" key="8">
    <source>
        <dbReference type="ARBA" id="ARBA00023170"/>
    </source>
</evidence>
<dbReference type="GO" id="GO:0005886">
    <property type="term" value="C:plasma membrane"/>
    <property type="evidence" value="ECO:0007669"/>
    <property type="project" value="UniProtKB-SubCell"/>
</dbReference>
<dbReference type="GO" id="GO:0004984">
    <property type="term" value="F:olfactory receptor activity"/>
    <property type="evidence" value="ECO:0007669"/>
    <property type="project" value="InterPro"/>
</dbReference>
<keyword evidence="8" id="KW-0675">Receptor</keyword>
<keyword evidence="5" id="KW-0552">Olfaction</keyword>
<keyword evidence="3" id="KW-0716">Sensory transduction</keyword>
<dbReference type="Proteomes" id="UP001461498">
    <property type="component" value="Unassembled WGS sequence"/>
</dbReference>
<dbReference type="GO" id="GO:0007165">
    <property type="term" value="P:signal transduction"/>
    <property type="evidence" value="ECO:0007669"/>
    <property type="project" value="UniProtKB-KW"/>
</dbReference>
<organism evidence="11 12">
    <name type="scientific">Rhynocoris fuscipes</name>
    <dbReference type="NCBI Taxonomy" id="488301"/>
    <lineage>
        <taxon>Eukaryota</taxon>
        <taxon>Metazoa</taxon>
        <taxon>Ecdysozoa</taxon>
        <taxon>Arthropoda</taxon>
        <taxon>Hexapoda</taxon>
        <taxon>Insecta</taxon>
        <taxon>Pterygota</taxon>
        <taxon>Neoptera</taxon>
        <taxon>Paraneoptera</taxon>
        <taxon>Hemiptera</taxon>
        <taxon>Heteroptera</taxon>
        <taxon>Panheteroptera</taxon>
        <taxon>Cimicomorpha</taxon>
        <taxon>Reduviidae</taxon>
        <taxon>Harpactorinae</taxon>
        <taxon>Harpactorini</taxon>
        <taxon>Rhynocoris</taxon>
    </lineage>
</organism>
<feature type="transmembrane region" description="Helical" evidence="10">
    <location>
        <begin position="12"/>
        <end position="36"/>
    </location>
</feature>
<evidence type="ECO:0000313" key="12">
    <source>
        <dbReference type="Proteomes" id="UP001461498"/>
    </source>
</evidence>
<evidence type="ECO:0000256" key="4">
    <source>
        <dbReference type="ARBA" id="ARBA00022692"/>
    </source>
</evidence>
<sequence length="216" mass="24954">MVWILWNREQIWIHILTNALLTALTISLTSLLVAFYSMEITFAIYLSLYIKSLQNNLISKTIGNKEIYEQHKEIIELINDYNEVVSGQLYLETLITPIVPCGYGLAGIRAIQKNDFSQSFDNTIRSILSLLPCIVSCSCGQVIITQMERLHDASYMSNWYEQKIAIRKDLLMLMINTTKPTSINYRLFARFDNVLLSAVLQVIYSYFTLMLNMDQQ</sequence>
<keyword evidence="7 10" id="KW-0472">Membrane</keyword>